<protein>
    <submittedName>
        <fullName evidence="2">Uncharacterized protein</fullName>
    </submittedName>
</protein>
<proteinExistence type="predicted"/>
<evidence type="ECO:0000313" key="3">
    <source>
        <dbReference type="Proteomes" id="UP000807469"/>
    </source>
</evidence>
<name>A0A9P5YSA2_9AGAR</name>
<gene>
    <name evidence="2" type="ORF">BDN70DRAFT_898589</name>
</gene>
<dbReference type="Proteomes" id="UP000807469">
    <property type="component" value="Unassembled WGS sequence"/>
</dbReference>
<feature type="transmembrane region" description="Helical" evidence="1">
    <location>
        <begin position="96"/>
        <end position="113"/>
    </location>
</feature>
<reference evidence="2" key="1">
    <citation type="submission" date="2020-11" db="EMBL/GenBank/DDBJ databases">
        <authorList>
            <consortium name="DOE Joint Genome Institute"/>
            <person name="Ahrendt S."/>
            <person name="Riley R."/>
            <person name="Andreopoulos W."/>
            <person name="Labutti K."/>
            <person name="Pangilinan J."/>
            <person name="Ruiz-Duenas F.J."/>
            <person name="Barrasa J.M."/>
            <person name="Sanchez-Garcia M."/>
            <person name="Camarero S."/>
            <person name="Miyauchi S."/>
            <person name="Serrano A."/>
            <person name="Linde D."/>
            <person name="Babiker R."/>
            <person name="Drula E."/>
            <person name="Ayuso-Fernandez I."/>
            <person name="Pacheco R."/>
            <person name="Padilla G."/>
            <person name="Ferreira P."/>
            <person name="Barriuso J."/>
            <person name="Kellner H."/>
            <person name="Castanera R."/>
            <person name="Alfaro M."/>
            <person name="Ramirez L."/>
            <person name="Pisabarro A.G."/>
            <person name="Kuo A."/>
            <person name="Tritt A."/>
            <person name="Lipzen A."/>
            <person name="He G."/>
            <person name="Yan M."/>
            <person name="Ng V."/>
            <person name="Cullen D."/>
            <person name="Martin F."/>
            <person name="Rosso M.-N."/>
            <person name="Henrissat B."/>
            <person name="Hibbett D."/>
            <person name="Martinez A.T."/>
            <person name="Grigoriev I.V."/>
        </authorList>
    </citation>
    <scope>NUCLEOTIDE SEQUENCE</scope>
    <source>
        <strain evidence="2">CIRM-BRFM 674</strain>
    </source>
</reference>
<evidence type="ECO:0000256" key="1">
    <source>
        <dbReference type="SAM" id="Phobius"/>
    </source>
</evidence>
<dbReference type="AlphaFoldDB" id="A0A9P5YSA2"/>
<organism evidence="2 3">
    <name type="scientific">Pholiota conissans</name>
    <dbReference type="NCBI Taxonomy" id="109636"/>
    <lineage>
        <taxon>Eukaryota</taxon>
        <taxon>Fungi</taxon>
        <taxon>Dikarya</taxon>
        <taxon>Basidiomycota</taxon>
        <taxon>Agaricomycotina</taxon>
        <taxon>Agaricomycetes</taxon>
        <taxon>Agaricomycetidae</taxon>
        <taxon>Agaricales</taxon>
        <taxon>Agaricineae</taxon>
        <taxon>Strophariaceae</taxon>
        <taxon>Pholiota</taxon>
    </lineage>
</organism>
<keyword evidence="3" id="KW-1185">Reference proteome</keyword>
<evidence type="ECO:0000313" key="2">
    <source>
        <dbReference type="EMBL" id="KAF9474902.1"/>
    </source>
</evidence>
<keyword evidence="1" id="KW-0812">Transmembrane</keyword>
<sequence length="197" mass="22779">MALRYTRYDKSVLRARSMIVLTGQQIKAFHRKALGTGIKTYLWVFAEKVAKPNRRRAERSLETVAHEEELAFIFLIDSFIFSVWNIGAALFTAHRVLGRALRVLVSILWLRVWHNRRHHRRSFVESVLEYTQARKCAEDGAELGIRADAMICMDTTLETLRSRLATLINAPQSRWVFSPIRIDCTAWGNEGTFKQIS</sequence>
<feature type="transmembrane region" description="Helical" evidence="1">
    <location>
        <begin position="70"/>
        <end position="90"/>
    </location>
</feature>
<dbReference type="EMBL" id="MU155356">
    <property type="protein sequence ID" value="KAF9474902.1"/>
    <property type="molecule type" value="Genomic_DNA"/>
</dbReference>
<keyword evidence="1" id="KW-1133">Transmembrane helix</keyword>
<keyword evidence="1" id="KW-0472">Membrane</keyword>
<accession>A0A9P5YSA2</accession>
<comment type="caution">
    <text evidence="2">The sequence shown here is derived from an EMBL/GenBank/DDBJ whole genome shotgun (WGS) entry which is preliminary data.</text>
</comment>